<dbReference type="InterPro" id="IPR027443">
    <property type="entry name" value="IPNS-like_sf"/>
</dbReference>
<evidence type="ECO:0000256" key="1">
    <source>
        <dbReference type="ARBA" id="ARBA00008056"/>
    </source>
</evidence>
<dbReference type="InterPro" id="IPR044861">
    <property type="entry name" value="IPNS-like_FE2OG_OXY"/>
</dbReference>
<gene>
    <name evidence="8" type="primary">LOC115743272</name>
</gene>
<feature type="domain" description="Isopenicillin N synthase-like Fe(2+) 2OG dioxygenase" evidence="6">
    <location>
        <begin position="111"/>
        <end position="155"/>
    </location>
</feature>
<sequence>MVKATLALADMRRAALTSPSEDDTHRPRRGLPSLEDNSNFDMYQSRQLIGGRTCTAFLLPALPHRKRSQPLVEMDIMLEYQKQVTKVGLLLFELLSEALGMKPSHLKDRDPACPELELSRGTTKHQKDHFLTVLLQDQIGGFQALHEDQWLNIERPIQELRAQRLASRVRLRISVASFFTMYMQPSSKFYRPTKELLSENNLPKYRETTARDYTYYFNMKGLARKSALPHFRL</sequence>
<dbReference type="PANTHER" id="PTHR10209:SF859">
    <property type="entry name" value="OS03G0690500 PROTEIN"/>
    <property type="match status" value="1"/>
</dbReference>
<dbReference type="GeneID" id="115743272"/>
<name>A0ABM3GYA5_9MYRT</name>
<accession>A0ABM3GYA5</accession>
<organism evidence="7 8">
    <name type="scientific">Rhodamnia argentea</name>
    <dbReference type="NCBI Taxonomy" id="178133"/>
    <lineage>
        <taxon>Eukaryota</taxon>
        <taxon>Viridiplantae</taxon>
        <taxon>Streptophyta</taxon>
        <taxon>Embryophyta</taxon>
        <taxon>Tracheophyta</taxon>
        <taxon>Spermatophyta</taxon>
        <taxon>Magnoliopsida</taxon>
        <taxon>eudicotyledons</taxon>
        <taxon>Gunneridae</taxon>
        <taxon>Pentapetalae</taxon>
        <taxon>rosids</taxon>
        <taxon>malvids</taxon>
        <taxon>Myrtales</taxon>
        <taxon>Myrtaceae</taxon>
        <taxon>Myrtoideae</taxon>
        <taxon>Myrteae</taxon>
        <taxon>Australasian group</taxon>
        <taxon>Rhodamnia</taxon>
    </lineage>
</organism>
<keyword evidence="4" id="KW-0408">Iron</keyword>
<keyword evidence="2" id="KW-0479">Metal-binding</keyword>
<protein>
    <submittedName>
        <fullName evidence="8">1-aminocyclopropane-1-carboxylate oxidase homolog 3-like</fullName>
    </submittedName>
</protein>
<dbReference type="SUPFAM" id="SSF51197">
    <property type="entry name" value="Clavaminate synthase-like"/>
    <property type="match status" value="1"/>
</dbReference>
<evidence type="ECO:0000256" key="4">
    <source>
        <dbReference type="ARBA" id="ARBA00023004"/>
    </source>
</evidence>
<keyword evidence="3" id="KW-0560">Oxidoreductase</keyword>
<proteinExistence type="inferred from homology"/>
<comment type="similarity">
    <text evidence="1">Belongs to the iron/ascorbate-dependent oxidoreductase family.</text>
</comment>
<evidence type="ECO:0000259" key="6">
    <source>
        <dbReference type="Pfam" id="PF03171"/>
    </source>
</evidence>
<evidence type="ECO:0000256" key="2">
    <source>
        <dbReference type="ARBA" id="ARBA00022723"/>
    </source>
</evidence>
<dbReference type="PANTHER" id="PTHR10209">
    <property type="entry name" value="OXIDOREDUCTASE, 2OG-FE II OXYGENASE FAMILY PROTEIN"/>
    <property type="match status" value="1"/>
</dbReference>
<evidence type="ECO:0000313" key="7">
    <source>
        <dbReference type="Proteomes" id="UP000827889"/>
    </source>
</evidence>
<evidence type="ECO:0000313" key="8">
    <source>
        <dbReference type="RefSeq" id="XP_048129338.1"/>
    </source>
</evidence>
<evidence type="ECO:0000256" key="5">
    <source>
        <dbReference type="SAM" id="MobiDB-lite"/>
    </source>
</evidence>
<dbReference type="RefSeq" id="XP_048129338.1">
    <property type="nucleotide sequence ID" value="XM_048273381.1"/>
</dbReference>
<feature type="region of interest" description="Disordered" evidence="5">
    <location>
        <begin position="13"/>
        <end position="38"/>
    </location>
</feature>
<dbReference type="Gene3D" id="2.60.120.330">
    <property type="entry name" value="B-lactam Antibiotic, Isopenicillin N Synthase, Chain"/>
    <property type="match status" value="1"/>
</dbReference>
<reference evidence="7" key="1">
    <citation type="submission" date="2025-05" db="UniProtKB">
        <authorList>
            <consortium name="RefSeq"/>
        </authorList>
    </citation>
    <scope>NUCLEOTIDE SEQUENCE [LARGE SCALE GENOMIC DNA]</scope>
</reference>
<keyword evidence="7" id="KW-1185">Reference proteome</keyword>
<evidence type="ECO:0000256" key="3">
    <source>
        <dbReference type="ARBA" id="ARBA00023002"/>
    </source>
</evidence>
<dbReference type="Pfam" id="PF03171">
    <property type="entry name" value="2OG-FeII_Oxy"/>
    <property type="match status" value="1"/>
</dbReference>
<reference evidence="8" key="2">
    <citation type="submission" date="2025-08" db="UniProtKB">
        <authorList>
            <consortium name="RefSeq"/>
        </authorList>
    </citation>
    <scope>IDENTIFICATION</scope>
    <source>
        <tissue evidence="8">Leaf</tissue>
    </source>
</reference>
<dbReference type="Proteomes" id="UP000827889">
    <property type="component" value="Chromosome 1"/>
</dbReference>